<evidence type="ECO:0000313" key="1">
    <source>
        <dbReference type="EMBL" id="GIL81718.1"/>
    </source>
</evidence>
<dbReference type="EMBL" id="BNCP01000022">
    <property type="protein sequence ID" value="GIL81718.1"/>
    <property type="molecule type" value="Genomic_DNA"/>
</dbReference>
<evidence type="ECO:0000313" key="2">
    <source>
        <dbReference type="EMBL" id="GIL95276.1"/>
    </source>
</evidence>
<gene>
    <name evidence="1" type="ORF">Vretifemale_10728</name>
    <name evidence="2" type="ORF">Vretimale_1353</name>
</gene>
<dbReference type="EMBL" id="BNCQ01000002">
    <property type="protein sequence ID" value="GIL95276.1"/>
    <property type="molecule type" value="Genomic_DNA"/>
</dbReference>
<dbReference type="Proteomes" id="UP000747110">
    <property type="component" value="Unassembled WGS sequence"/>
</dbReference>
<dbReference type="Proteomes" id="UP000722791">
    <property type="component" value="Unassembled WGS sequence"/>
</dbReference>
<sequence>METSLNKLYVLYSSYNMIEAKEEYARTCHFLCTNAHPCSLWSTAYLCPACHKLLASYSCHRKQHVPAAITPLVPHEDLCTGRCAWPPLLPVLLETLDDDAILLLLAEVSPLASSPSVKSSSSCASSLVQRRLLAA</sequence>
<comment type="caution">
    <text evidence="1">The sequence shown here is derived from an EMBL/GenBank/DDBJ whole genome shotgun (WGS) entry which is preliminary data.</text>
</comment>
<name>A0A8J4CH45_9CHLO</name>
<dbReference type="AlphaFoldDB" id="A0A8J4CH45"/>
<organism evidence="1 3">
    <name type="scientific">Volvox reticuliferus</name>
    <dbReference type="NCBI Taxonomy" id="1737510"/>
    <lineage>
        <taxon>Eukaryota</taxon>
        <taxon>Viridiplantae</taxon>
        <taxon>Chlorophyta</taxon>
        <taxon>core chlorophytes</taxon>
        <taxon>Chlorophyceae</taxon>
        <taxon>CS clade</taxon>
        <taxon>Chlamydomonadales</taxon>
        <taxon>Volvocaceae</taxon>
        <taxon>Volvox</taxon>
    </lineage>
</organism>
<evidence type="ECO:0000313" key="3">
    <source>
        <dbReference type="Proteomes" id="UP000747110"/>
    </source>
</evidence>
<reference evidence="1" key="1">
    <citation type="journal article" date="2021" name="Proc. Natl. Acad. Sci. U.S.A.">
        <title>Three genomes in the algal genus Volvox reveal the fate of a haploid sex-determining region after a transition to homothallism.</title>
        <authorList>
            <person name="Yamamoto K."/>
            <person name="Hamaji T."/>
            <person name="Kawai-Toyooka H."/>
            <person name="Matsuzaki R."/>
            <person name="Takahashi F."/>
            <person name="Nishimura Y."/>
            <person name="Kawachi M."/>
            <person name="Noguchi H."/>
            <person name="Minakuchi Y."/>
            <person name="Umen J.G."/>
            <person name="Toyoda A."/>
            <person name="Nozaki H."/>
        </authorList>
    </citation>
    <scope>NUCLEOTIDE SEQUENCE</scope>
    <source>
        <strain evidence="2">NIES-3785</strain>
        <strain evidence="1">NIES-3786</strain>
    </source>
</reference>
<keyword evidence="3" id="KW-1185">Reference proteome</keyword>
<proteinExistence type="predicted"/>
<accession>A0A8J4CH45</accession>
<protein>
    <submittedName>
        <fullName evidence="1">Uncharacterized protein</fullName>
    </submittedName>
</protein>